<sequence length="115" mass="12400">MPILEAKGKAKQVSFNELVEVLEQEIKAISSIENDATPLPKNLRKSTTSKAKKVTIGTLRSDEVQTNQDNAIAKGEEVATIPKIKIDKIIKVEKGLFPFSGTLPKLLGISITASG</sequence>
<dbReference type="Gramene" id="MELO3C025040.2.1">
    <property type="protein sequence ID" value="MELO3C025040.2.1"/>
    <property type="gene ID" value="MELO3C025040.2"/>
</dbReference>
<dbReference type="AlphaFoldDB" id="A0A9I9DW32"/>
<proteinExistence type="predicted"/>
<organism evidence="1">
    <name type="scientific">Cucumis melo</name>
    <name type="common">Muskmelon</name>
    <dbReference type="NCBI Taxonomy" id="3656"/>
    <lineage>
        <taxon>Eukaryota</taxon>
        <taxon>Viridiplantae</taxon>
        <taxon>Streptophyta</taxon>
        <taxon>Embryophyta</taxon>
        <taxon>Tracheophyta</taxon>
        <taxon>Spermatophyta</taxon>
        <taxon>Magnoliopsida</taxon>
        <taxon>eudicotyledons</taxon>
        <taxon>Gunneridae</taxon>
        <taxon>Pentapetalae</taxon>
        <taxon>rosids</taxon>
        <taxon>fabids</taxon>
        <taxon>Cucurbitales</taxon>
        <taxon>Cucurbitaceae</taxon>
        <taxon>Benincaseae</taxon>
        <taxon>Cucumis</taxon>
    </lineage>
</organism>
<evidence type="ECO:0000313" key="1">
    <source>
        <dbReference type="EnsemblPlants" id="MELO3C025040.2.1"/>
    </source>
</evidence>
<accession>A0A9I9DW32</accession>
<reference evidence="1" key="1">
    <citation type="submission" date="2023-03" db="UniProtKB">
        <authorList>
            <consortium name="EnsemblPlants"/>
        </authorList>
    </citation>
    <scope>IDENTIFICATION</scope>
</reference>
<name>A0A9I9DW32_CUCME</name>
<dbReference type="EnsemblPlants" id="MELO3C025040.2.1">
    <property type="protein sequence ID" value="MELO3C025040.2.1"/>
    <property type="gene ID" value="MELO3C025040.2"/>
</dbReference>
<protein>
    <submittedName>
        <fullName evidence="1">Uncharacterized protein</fullName>
    </submittedName>
</protein>